<proteinExistence type="inferred from homology"/>
<reference evidence="6" key="1">
    <citation type="submission" date="2018-05" db="EMBL/GenBank/DDBJ databases">
        <authorList>
            <person name="Lanie J.A."/>
            <person name="Ng W.-L."/>
            <person name="Kazmierczak K.M."/>
            <person name="Andrzejewski T.M."/>
            <person name="Davidsen T.M."/>
            <person name="Wayne K.J."/>
            <person name="Tettelin H."/>
            <person name="Glass J.I."/>
            <person name="Rusch D."/>
            <person name="Podicherti R."/>
            <person name="Tsui H.-C.T."/>
            <person name="Winkler M.E."/>
        </authorList>
    </citation>
    <scope>NUCLEOTIDE SEQUENCE</scope>
</reference>
<accession>A0A382HGD8</accession>
<gene>
    <name evidence="6" type="ORF">METZ01_LOCUS238657</name>
</gene>
<keyword evidence="1" id="KW-0479">Metal-binding</keyword>
<keyword evidence="2" id="KW-0547">Nucleotide-binding</keyword>
<dbReference type="InterPro" id="IPR030394">
    <property type="entry name" value="G_HFLX_dom"/>
</dbReference>
<dbReference type="Pfam" id="PF13167">
    <property type="entry name" value="GTP-bdg_N"/>
    <property type="match status" value="1"/>
</dbReference>
<keyword evidence="4" id="KW-0342">GTP-binding</keyword>
<dbReference type="InterPro" id="IPR016496">
    <property type="entry name" value="GTPase_HflX"/>
</dbReference>
<evidence type="ECO:0000259" key="5">
    <source>
        <dbReference type="PROSITE" id="PS51705"/>
    </source>
</evidence>
<dbReference type="PANTHER" id="PTHR10229">
    <property type="entry name" value="GTP-BINDING PROTEIN HFLX"/>
    <property type="match status" value="1"/>
</dbReference>
<dbReference type="AlphaFoldDB" id="A0A382HGD8"/>
<dbReference type="GO" id="GO:0046872">
    <property type="term" value="F:metal ion binding"/>
    <property type="evidence" value="ECO:0007669"/>
    <property type="project" value="UniProtKB-KW"/>
</dbReference>
<dbReference type="NCBIfam" id="TIGR03156">
    <property type="entry name" value="GTP_HflX"/>
    <property type="match status" value="1"/>
</dbReference>
<dbReference type="InterPro" id="IPR027417">
    <property type="entry name" value="P-loop_NTPase"/>
</dbReference>
<dbReference type="InterPro" id="IPR006073">
    <property type="entry name" value="GTP-bd"/>
</dbReference>
<dbReference type="PRINTS" id="PR00326">
    <property type="entry name" value="GTP1OBG"/>
</dbReference>
<evidence type="ECO:0000313" key="6">
    <source>
        <dbReference type="EMBL" id="SVB85803.1"/>
    </source>
</evidence>
<dbReference type="Gene3D" id="6.10.250.2860">
    <property type="match status" value="1"/>
</dbReference>
<dbReference type="PROSITE" id="PS51705">
    <property type="entry name" value="G_HFLX"/>
    <property type="match status" value="1"/>
</dbReference>
<dbReference type="Pfam" id="PF01926">
    <property type="entry name" value="MMR_HSR1"/>
    <property type="match status" value="1"/>
</dbReference>
<dbReference type="Gene3D" id="3.40.50.300">
    <property type="entry name" value="P-loop containing nucleotide triphosphate hydrolases"/>
    <property type="match status" value="1"/>
</dbReference>
<dbReference type="PIRSF" id="PIRSF006809">
    <property type="entry name" value="GTP-binding_hflX_prd"/>
    <property type="match status" value="1"/>
</dbReference>
<evidence type="ECO:0000256" key="2">
    <source>
        <dbReference type="ARBA" id="ARBA00022741"/>
    </source>
</evidence>
<keyword evidence="3" id="KW-0460">Magnesium</keyword>
<dbReference type="HAMAP" id="MF_00900">
    <property type="entry name" value="GTPase_HflX"/>
    <property type="match status" value="1"/>
</dbReference>
<dbReference type="EMBL" id="UINC01060854">
    <property type="protein sequence ID" value="SVB85803.1"/>
    <property type="molecule type" value="Genomic_DNA"/>
</dbReference>
<name>A0A382HGD8_9ZZZZ</name>
<feature type="domain" description="Hflx-type G" evidence="5">
    <location>
        <begin position="197"/>
        <end position="368"/>
    </location>
</feature>
<dbReference type="InterPro" id="IPR032305">
    <property type="entry name" value="GTP-bd_M"/>
</dbReference>
<dbReference type="GO" id="GO:0005737">
    <property type="term" value="C:cytoplasm"/>
    <property type="evidence" value="ECO:0007669"/>
    <property type="project" value="TreeGrafter"/>
</dbReference>
<organism evidence="6">
    <name type="scientific">marine metagenome</name>
    <dbReference type="NCBI Taxonomy" id="408172"/>
    <lineage>
        <taxon>unclassified sequences</taxon>
        <taxon>metagenomes</taxon>
        <taxon>ecological metagenomes</taxon>
    </lineage>
</organism>
<protein>
    <recommendedName>
        <fullName evidence="5">Hflx-type G domain-containing protein</fullName>
    </recommendedName>
</protein>
<dbReference type="SUPFAM" id="SSF52540">
    <property type="entry name" value="P-loop containing nucleoside triphosphate hydrolases"/>
    <property type="match status" value="1"/>
</dbReference>
<dbReference type="PANTHER" id="PTHR10229:SF0">
    <property type="entry name" value="GTP-BINDING PROTEIN 6-RELATED"/>
    <property type="match status" value="1"/>
</dbReference>
<dbReference type="GO" id="GO:0043022">
    <property type="term" value="F:ribosome binding"/>
    <property type="evidence" value="ECO:0007669"/>
    <property type="project" value="TreeGrafter"/>
</dbReference>
<evidence type="ECO:0000256" key="1">
    <source>
        <dbReference type="ARBA" id="ARBA00022723"/>
    </source>
</evidence>
<dbReference type="Pfam" id="PF16360">
    <property type="entry name" value="GTP-bdg_M"/>
    <property type="match status" value="1"/>
</dbReference>
<dbReference type="Gene3D" id="3.40.50.11060">
    <property type="entry name" value="GTPase HflX, N-terminal domain"/>
    <property type="match status" value="1"/>
</dbReference>
<sequence length="423" mass="47493">MKRAWVLRPHFARAEEIYHEPRLGLEEAVSLAKSIGLNVIRSEIVKLRRRNTSTLFGSGVIEGFAKSVARRSIDLVIVDSTLTPTQQRNLEAAWLCKIIDRTGLILEIFGRRATTHEGRLQVELAALTYQRTRLVRAWTHLERQRGGFGFLGGPGESQIEADRRQIDKRVNHIRKRLLRVVRTRQLQRNARSRVPFPTVALVGYTNAGKSTLFNRLTNSDVHAKDEVFATLDPTMRRLVLPSGQSVILSDTVGFIADIPTDLISAFRATLEEVVAADVIIHVRDISHPGHATQNQDVRATLEELGIDVDGTTIVIEAFNKIDRLCSDSPSQPWIRNGGAVRQISISARDGSGCGQLIDMLDRCLTSNREIIELSLAVSHGRAVAWLYRHGEVLSRADDDEKVWLRVSLDPLRKAQFEQRFGVE</sequence>
<dbReference type="CDD" id="cd01878">
    <property type="entry name" value="HflX"/>
    <property type="match status" value="1"/>
</dbReference>
<dbReference type="InterPro" id="IPR025121">
    <property type="entry name" value="GTPase_HflX_N"/>
</dbReference>
<dbReference type="InterPro" id="IPR042108">
    <property type="entry name" value="GTPase_HflX_N_sf"/>
</dbReference>
<evidence type="ECO:0000256" key="4">
    <source>
        <dbReference type="ARBA" id="ARBA00023134"/>
    </source>
</evidence>
<evidence type="ECO:0000256" key="3">
    <source>
        <dbReference type="ARBA" id="ARBA00022842"/>
    </source>
</evidence>
<dbReference type="GO" id="GO:0005525">
    <property type="term" value="F:GTP binding"/>
    <property type="evidence" value="ECO:0007669"/>
    <property type="project" value="UniProtKB-KW"/>
</dbReference>